<sequence>MTKEVKIIFAIFVNRCFICAFLSLFDHPNIQAARRKWTFWRRCFAPASSALGHFGVGPFGAGPFGAKLFFFCLIWLTVAVEQTN</sequence>
<proteinExistence type="predicted"/>
<organism evidence="2 3">
    <name type="scientific">Romanomermis culicivorax</name>
    <name type="common">Nematode worm</name>
    <dbReference type="NCBI Taxonomy" id="13658"/>
    <lineage>
        <taxon>Eukaryota</taxon>
        <taxon>Metazoa</taxon>
        <taxon>Ecdysozoa</taxon>
        <taxon>Nematoda</taxon>
        <taxon>Enoplea</taxon>
        <taxon>Dorylaimia</taxon>
        <taxon>Mermithida</taxon>
        <taxon>Mermithoidea</taxon>
        <taxon>Mermithidae</taxon>
        <taxon>Romanomermis</taxon>
    </lineage>
</organism>
<evidence type="ECO:0000313" key="2">
    <source>
        <dbReference type="Proteomes" id="UP000887565"/>
    </source>
</evidence>
<dbReference type="AlphaFoldDB" id="A0A915HWK5"/>
<evidence type="ECO:0000256" key="1">
    <source>
        <dbReference type="SAM" id="Phobius"/>
    </source>
</evidence>
<protein>
    <submittedName>
        <fullName evidence="3">Secreted protein</fullName>
    </submittedName>
</protein>
<reference evidence="3" key="1">
    <citation type="submission" date="2022-11" db="UniProtKB">
        <authorList>
            <consortium name="WormBaseParasite"/>
        </authorList>
    </citation>
    <scope>IDENTIFICATION</scope>
</reference>
<dbReference type="WBParaSite" id="nRc.2.0.1.t05711-RA">
    <property type="protein sequence ID" value="nRc.2.0.1.t05711-RA"/>
    <property type="gene ID" value="nRc.2.0.1.g05711"/>
</dbReference>
<name>A0A915HWK5_ROMCU</name>
<keyword evidence="2" id="KW-1185">Reference proteome</keyword>
<accession>A0A915HWK5</accession>
<evidence type="ECO:0000313" key="3">
    <source>
        <dbReference type="WBParaSite" id="nRc.2.0.1.t05711-RA"/>
    </source>
</evidence>
<feature type="transmembrane region" description="Helical" evidence="1">
    <location>
        <begin position="7"/>
        <end position="25"/>
    </location>
</feature>
<keyword evidence="1" id="KW-1133">Transmembrane helix</keyword>
<keyword evidence="1" id="KW-0812">Transmembrane</keyword>
<keyword evidence="1" id="KW-0472">Membrane</keyword>
<dbReference type="Proteomes" id="UP000887565">
    <property type="component" value="Unplaced"/>
</dbReference>
<feature type="transmembrane region" description="Helical" evidence="1">
    <location>
        <begin position="61"/>
        <end position="80"/>
    </location>
</feature>